<dbReference type="Gene3D" id="3.40.390.10">
    <property type="entry name" value="Collagenase (Catalytic Domain)"/>
    <property type="match status" value="1"/>
</dbReference>
<feature type="compositionally biased region" description="Polar residues" evidence="1">
    <location>
        <begin position="1526"/>
        <end position="1540"/>
    </location>
</feature>
<dbReference type="SUPFAM" id="SSF55486">
    <property type="entry name" value="Metalloproteases ('zincins'), catalytic domain"/>
    <property type="match status" value="1"/>
</dbReference>
<feature type="compositionally biased region" description="Basic and acidic residues" evidence="1">
    <location>
        <begin position="4536"/>
        <end position="4548"/>
    </location>
</feature>
<feature type="region of interest" description="Disordered" evidence="1">
    <location>
        <begin position="1526"/>
        <end position="1549"/>
    </location>
</feature>
<evidence type="ECO:0000313" key="3">
    <source>
        <dbReference type="EMBL" id="TWU00863.1"/>
    </source>
</evidence>
<feature type="compositionally biased region" description="Polar residues" evidence="1">
    <location>
        <begin position="4255"/>
        <end position="4271"/>
    </location>
</feature>
<dbReference type="GO" id="GO:0004553">
    <property type="term" value="F:hydrolase activity, hydrolyzing O-glycosyl compounds"/>
    <property type="evidence" value="ECO:0007669"/>
    <property type="project" value="InterPro"/>
</dbReference>
<gene>
    <name evidence="3" type="ORF">Pla52n_42320</name>
</gene>
<feature type="region of interest" description="Disordered" evidence="1">
    <location>
        <begin position="4246"/>
        <end position="4274"/>
    </location>
</feature>
<evidence type="ECO:0000256" key="1">
    <source>
        <dbReference type="SAM" id="MobiDB-lite"/>
    </source>
</evidence>
<evidence type="ECO:0000259" key="2">
    <source>
        <dbReference type="Pfam" id="PF20009"/>
    </source>
</evidence>
<dbReference type="Pfam" id="PF20009">
    <property type="entry name" value="GEVED"/>
    <property type="match status" value="1"/>
</dbReference>
<proteinExistence type="predicted"/>
<keyword evidence="4" id="KW-1185">Reference proteome</keyword>
<dbReference type="GO" id="GO:0008237">
    <property type="term" value="F:metallopeptidase activity"/>
    <property type="evidence" value="ECO:0007669"/>
    <property type="project" value="InterPro"/>
</dbReference>
<dbReference type="GO" id="GO:0000272">
    <property type="term" value="P:polysaccharide catabolic process"/>
    <property type="evidence" value="ECO:0007669"/>
    <property type="project" value="InterPro"/>
</dbReference>
<sequence>MTLRKPSPSRKRLFAQGTARRVSQDRLRRSRLEKRRSLVENLETRQLLAGPELVGVQPNEGALLNDGTVLNVTPRELVFQFDDNSILDPDTLSAIRITRAGEDGVFESASASSDVGTGGAALVEFRAIQTGSLGNGITVNFESSFRQNSSVPVVTVNGRTVTISVNSNTQRPSTVGGLISAVANHPEASGLIEVIQVSGAGLTQISAAQVAGESLVLSGANAAQAVTDFGSNGAVRARFVSQIPGEDGRGIELRFEQRNFGATANPVIVVTDQVIRIQLNSFAADPTNVRDLIDAINNNPQASLLVEASLQEGDETFGIGALSTAYSPLTLSGVSDVVVTPGFVGLGDTAREVIFRFKEPLPDDIYQIDILGTGQFALRNEAGEAFQDGTDLTRRFLINLGTQVAAVVPEPIRRNPDGTLSPETGKIEVHFNDDELNATLAQDPSFYQLIFTNDTADNTDDTIIRPTSVVYSNITNIATLNFSRPLSRIPDPNDTNVPPRFLPGAARLRIGTRENLPARPTEVNLVLNQNNVVEPGDSFGTAFNLNSQWSTSNATTTRSARLTSEIVNRTSYGLDLPGPNVDGVREIRPEDIGRLDRTVPLDYVRGGPDTIDGISVIQYDFAPSYLGDDPSRPGIVNDTTYFNIISEEQKVRVREAIQLFSEYLGVTFVEVDGEPTSDAYFTFSVGDLYGGDPGAFSGDGGVAVVTGDRDGDGIDDLAVMDFQDFDESIDDQFGGEFFRGAMFAVGQLLGYGYANDLPQPVTQSTNFIFTPGTDNEPAYPSIADILHGQYLYRPESLDIDMYRFTVDTAGELNVETIAERLGSPSLLDSHLRLYRADGTGSFVELAQNDDYFSNDSLIRIRVQPGEYMIGVSAKGNDEYDPTIPGTGFGGLSEGAYELRVEFTPDTADFITDTTGVPLDGDSDGRPGGDFDFWFVPADPNNTLYVDKAAVSVPGGLIGTVGNPYREIDQAIAAAQPGDTIRVVGNGGLDGKLETPADNFSYQIGFTNNALPLADGTTLDLPQGVHMVIDSGAVLKFNRARVGVGSVSPLIDLSDSSLQVLGTPSIVSNNGLPIRDAANAIIPGSVYFTSINDDTVGAGNVSQFTPAPRPGDWGGIDFRGDLDTADELRRNRENEAVFLNHLQYADMRYGGGAVSIGGQQVVISPVEMSITRPTIINTDIRNSADAAMAATPDTFAETRFTDNQFQSVSPFTPDYTRIGPEIHGNTVIDNSINGLFIRLSTRSGQSLETVSKNARFDDTDIAHVLTENLVIDGSPGGPIIQSDAPSSFLIRTTPTTNGNVAPGTYVYRLTNVSSDGLESAASQPTVTATLTSTGAIQLTQLPAVAQNSGFVSRRLYRALVDPATQLPGEYRLVSQLNASSTSFVDRVAIGTLLLNDNANVLRSRLDASLVIDPGTVLKIDGARIEARFGANFKAEGSPSLPIVITGLEDQRYGGSGTFDTNDRGEFGEINPGDWGGLYIGQGASASLDNAVIAGGGGTTRVEGGFAAFNAIEVHQADLRLTNSRLEQNGSGRFADGTQNGTRVGRDDNAPGTVFVRASQPIIVDNDFLTGTAEALSFDVNSLSLGEVVDHGRSIGQIDLFEVSGNSGPLIQENTMTGNAINGMTVRGGQLTTEGVWDDVDVVHVVTETIEVPNQHIYGGLRLESDARGSLVVKFLSGDEPASIVVGGNLLGSGDQLRDIPDRIGGSLQIMGHADFPVVLTTLADDASGAGFDINGRPQLDTNNDGLQDAGIESQQTGGGFIRLPTGPEVNNGTTIDNDVDPNTPGFFEATVGDGNELGIGDSDVTVTDSVTGQALLAQDLIFSYNTFITANGATLPLSGTNITQAATLIADDVVESRGFFQGANGSVTWIATSTFMDGVPILFTSLEFGVPVGGNGLGDIQVASYLDEDVNLPNDDLMFITGTPGAADFRVFTIDGVEGIGFSQGGYYTNDGVNQINATYLGWAADQFNDLQTAILAGNQAFSVPGTIDLVDLPATADPIFGTIWGPNDVTTALAWSVDPDATTARVTSFLELIAEDPTSTPAGSEIASGLWEGVIIREGADDRNVAAFTETEPVRTTVFDSNSIPSQSQFLGELAPREQAGDENRRLGFVVDGTISTRTDVDVYSFIAESGTEVWFDIDGTAQSLDSVIELVDANGLVLAASNDSILAETNSAAIYSDSRIDPDAARPLSVVEQRVVTQRLTISESIVDATGGNLTISIDGAEPEDAVLIPVSVFLADPAEAIERALDSFAQELGVVNVTLQRRIERTYGPNGTTVLAAGGAFVLDVRFDDRFFVGRQPADIQLSSVGVFGTTVTTSTTAVLLNSQLQDVYSTNAKDAGMRVRLPGETGTRNLYHIRVRSSNTANPLDFNTLVFGDPANDIEIFDGLTKGSYQLQVRLREADESAGTQVKLADIRYATNGLQIIGQPFHSPLTGEEYETSQTNDLLADAQALGYFGTADDATSLDVGPLQSDRLAKSIAGVIDSSTDVDWYRFEIRYDDVVDSPEYFSTVFDLDYASNFARSNVALHVFNAAGELIFTGDDSNIADDLPSDAASNETGDLGRGSAGTEDPYIGTVELREGTYFMAISNASQLPQPLDQYFNRNSANPLLRLEPIQALNRIASQDDFSDGQILPPSVETVLFDSSSIEQYSFDDVLLYVNTGSDLFIVNPFTGESYGRVGSFQDEINDIAFRSNGELFGYTDYFQSPPGDNQWSYARIGTGDALVTEISVGGGIQTRHDTVGDIDIILDNFSDDGLSVEAIAIREFQGSEDGFLVGNRPIDRTGAIGGLEYYQNILYEFDEVTGDIIGPTYDLDERFAGAGTTRREIGQINTVAPPTAAARQLGISDATEVNINGLATATIVDGDAFTLDDGTNTFTFEFDQGFTLTANGGTILDEDSIVINNAFVFEFNVGAAISIDEAFPGGNLQSGDTLSITGSNSVVTTFQFLGEGDTAAVGNIGVRIEDQLQTPLPAATIAANLVGLINTNVADADAILNGTTIEFGELVGQIGSTGLGVTVLGNNGISNSNAIGVQIGRTTDPEVIIDALAEAMRSVGVVVSAAGNQLSLPERAGLVGSTSAAEFSAGITLSGAPGVATDNIRIGLLPTDSAAVIAQRISDAVDAATGGNITATPQGRSLQIVGADIVGTTANLTAGGVPTGGFVRGVEIINDQLYALTDTGGLFRVSTQELNTNGNRQVGTYVARSTDLVGINFSGLRAGPTSIDGAAYRDLLFGTTSSGEIYAFNTFGELQPVFAGGRSSISTGIGGTLGLDFSTLDYSLWHTTGRRGGDPGHTGGPTNSIAFNYEGSAFSGNYASNAEQPVRLNPNGVVINPRLDGEGVFGTYNFPGGAKGVLNSNEFSLEDYAAADEPVLYFNYFLNTDGVDSEPFDQDLFAEDQDNLRVYVVQSDGTAHLLASNNAARGLGLGDDEFDDPIPQADGTYLDDVDIKVQQLFDNTGTWRQARVELGDFAGQKGLTLRVEYSTGGTTQTTSPTLRAVSPDNLIDGAAFVVGGQRFEVDLAPSISLPSGSQLRAAYDAVAIPATFTIDGQTYVLNDGTFVVGPNEISVDLLPQIGATPADLSALTAADIATIVEATVRGNLPPAAVIGQLGVDFIDLPASSGTNDFIYEATPLNYPGGDAIISGNGQLEGFPGTGFSDVDLYRLNVTRGTVIQVDTDFDGNPVLGPLVRFFDEEGNVLASVDDTIRDVSEFTATFDGPVLVGLSARNNDDYDPRFLGTRAVGVTLGYSLVVNVDTPDAVTRQENLVEFFGSSVVTVGQPGLPTDPALLLVEGTRPISGVGVPISIGMTTQEVAVEIQRAIANRFTDGKLSDIPQIGLSVRLPDLTLDDAGIFADESDRYGDQFGGGVLAGARDNNSEGVFLDDFIIGFAERGEMATGSNVVSGAFISNDNPLTPVPNDPVSSLQTGTYQVEIRDASEYYDTSIVPVLVPPDQFRTFDTNERLVAGRTIVANSAANLQDGLTFSINDGRSEVEFEFDLVESNTGITPGRVGIPYTMLQVRPGTEQLDFEGTPIPGTAIIEAQSATDVARAIADAINRSDVRAVLDVRALLNSGVDAVTDARVNLFGNVVVVDQQQSLAAVEETRLRGDENRQRDSQGIILVENTRFLFNETYGVNINQNLTANVAGQVTSTALRYPRNLVELNVDSLKPGVVIQSNVFAYNGVGGLQIEGIDPAANETLSDPVSYERVVNNTFVGGTITPGTESPSETFNGVLFDQGILSFADRVVSYQPNADGSPPTAIHQTPNSALGAPDSNNRGAEPVDGQFAVSLGLGGTLTLEFTDNLLTGSGDSQADLIVFETGTIESVLVEISRDGVSFFDVGILGGLTNQLDIDAFGFGPEDRFAFVRLTDLRQDQLSPGAAAGADIDAVGALSSVPVDRYVAGGVGINVTGNAAPTLMNNVIANSETAVQLEPGTVGTVLGANTYYRNTANVAGAALGNFSEIVNPSEALFASATESVFVPAAGSSIIDSSIDSLPERFSLTTVRNPLNIPPSPVLAPRFDVNGQLRVDDPLVEPPSGLGERVFKDRGASDRGDLTGPRVTLLQPYAPGIGLGAGLATVLGAAPQAFEIQLVDGIAPADVTPGTGVDDNTVTSSSLVVFKDTIPLVEGVDYRFGYNPSTNTIRLTPIAGVWEPDSTYTIRMVDSTDAIVAAVDGVDYTDADRLIIRDSNGDSTSFEYETGIIIDVSTTLVGDVADGNTITVFDGSVERVFELDSNSNFSAQNTQVVIDPSANATQIAQALAAAINADVTLDFIATASQGRVQLTPSIAAPIAITSIPSGTLFNGNDAADGYTVTLFDGSSKRTFELDSNNSTTGTNVRVPVPPFASQAVLAQTLVNAINAEPGFDLAASIAGNRIQLAAPPAIDIGSLPAGTLSNGNDRADGYTITLFDGSVQRTFEFDSNNLASGSNVRVAVSPSATAAQLADALAEAINADPTFRLTADVLGGRIVLSGPTVLSTVTSSTGFINVVGEIGTRTGFGILVPALLNLPDPAVVDGQTFVVSRGAVTVRTFELDNDGFLTSLDPNVIPVTIPLVPTLDDIADAIVRAVGGSGLGLVPENAGFGRVFLGGDINYSVDLSNSALIELGVPGEEPTVPINVPIDQDAEQIVQIISDAIDTAALPGVNTSIFDVRVFLEGTTGVSGVGAVEVITIRDEVGNELQSNQVNGRTELTIFIGTGMDYGDAPAPYASLAANNGPRHAIDNTFSLGVTVDPDPDAQLPNVDEDDGVVLPSVFQAGFTSTVDILINNQNGRTFYLDVWFDWDQDGVFEESERTGFGSADTGRTPLFVLPLSSQGEIVVPPSAVNGETYARFRLSQVAGMGPTGDVPVGAPAFGEIEDYRVFVSNNPYQNPTNQFDVNNSGATTPLDALQIINALAEYGDRSIPLSGSNVPTFLPPFPDVNGNAVVTANDALEVLNELRRLRQAGQLNNELVGDGYVQAAPGVMASGLTALGDRLISDAVKQQEAKTEESVQEVATLPAETVSKTSVFDSPASMQLDSLVDTLAEDAASRDESGSDDENGALDAFFAQL</sequence>
<dbReference type="OrthoDB" id="247526at2"/>
<evidence type="ECO:0000313" key="4">
    <source>
        <dbReference type="Proteomes" id="UP000320176"/>
    </source>
</evidence>
<organism evidence="3 4">
    <name type="scientific">Stieleria varia</name>
    <dbReference type="NCBI Taxonomy" id="2528005"/>
    <lineage>
        <taxon>Bacteria</taxon>
        <taxon>Pseudomonadati</taxon>
        <taxon>Planctomycetota</taxon>
        <taxon>Planctomycetia</taxon>
        <taxon>Pirellulales</taxon>
        <taxon>Pirellulaceae</taxon>
        <taxon>Stieleria</taxon>
    </lineage>
</organism>
<dbReference type="RefSeq" id="WP_146521411.1">
    <property type="nucleotide sequence ID" value="NZ_CP151726.1"/>
</dbReference>
<dbReference type="SMART" id="SM00710">
    <property type="entry name" value="PbH1"/>
    <property type="match status" value="8"/>
</dbReference>
<feature type="region of interest" description="Disordered" evidence="1">
    <location>
        <begin position="4531"/>
        <end position="4550"/>
    </location>
</feature>
<reference evidence="3 4" key="1">
    <citation type="submission" date="2019-02" db="EMBL/GenBank/DDBJ databases">
        <title>Deep-cultivation of Planctomycetes and their phenomic and genomic characterization uncovers novel biology.</title>
        <authorList>
            <person name="Wiegand S."/>
            <person name="Jogler M."/>
            <person name="Boedeker C."/>
            <person name="Pinto D."/>
            <person name="Vollmers J."/>
            <person name="Rivas-Marin E."/>
            <person name="Kohn T."/>
            <person name="Peeters S.H."/>
            <person name="Heuer A."/>
            <person name="Rast P."/>
            <person name="Oberbeckmann S."/>
            <person name="Bunk B."/>
            <person name="Jeske O."/>
            <person name="Meyerdierks A."/>
            <person name="Storesund J.E."/>
            <person name="Kallscheuer N."/>
            <person name="Luecker S."/>
            <person name="Lage O.M."/>
            <person name="Pohl T."/>
            <person name="Merkel B.J."/>
            <person name="Hornburger P."/>
            <person name="Mueller R.-W."/>
            <person name="Bruemmer F."/>
            <person name="Labrenz M."/>
            <person name="Spormann A.M."/>
            <person name="Op Den Camp H."/>
            <person name="Overmann J."/>
            <person name="Amann R."/>
            <person name="Jetten M.S.M."/>
            <person name="Mascher T."/>
            <person name="Medema M.H."/>
            <person name="Devos D.P."/>
            <person name="Kaster A.-K."/>
            <person name="Ovreas L."/>
            <person name="Rohde M."/>
            <person name="Galperin M.Y."/>
            <person name="Jogler C."/>
        </authorList>
    </citation>
    <scope>NUCLEOTIDE SEQUENCE [LARGE SCALE GENOMIC DNA]</scope>
    <source>
        <strain evidence="3 4">Pla52n</strain>
    </source>
</reference>
<comment type="caution">
    <text evidence="3">The sequence shown here is derived from an EMBL/GenBank/DDBJ whole genome shotgun (WGS) entry which is preliminary data.</text>
</comment>
<dbReference type="InterPro" id="IPR002105">
    <property type="entry name" value="Dockerin_1_rpt"/>
</dbReference>
<accession>A0A5C6ALG0</accession>
<dbReference type="Proteomes" id="UP000320176">
    <property type="component" value="Unassembled WGS sequence"/>
</dbReference>
<feature type="region of interest" description="Disordered" evidence="1">
    <location>
        <begin position="2547"/>
        <end position="2567"/>
    </location>
</feature>
<feature type="domain" description="GEVED" evidence="2">
    <location>
        <begin position="5267"/>
        <end position="5353"/>
    </location>
</feature>
<dbReference type="Gene3D" id="2.60.120.380">
    <property type="match status" value="3"/>
</dbReference>
<dbReference type="InterPro" id="IPR006626">
    <property type="entry name" value="PbH1"/>
</dbReference>
<dbReference type="Pfam" id="PF00404">
    <property type="entry name" value="Dockerin_1"/>
    <property type="match status" value="1"/>
</dbReference>
<dbReference type="InterPro" id="IPR024079">
    <property type="entry name" value="MetalloPept_cat_dom_sf"/>
</dbReference>
<protein>
    <recommendedName>
        <fullName evidence="2">GEVED domain-containing protein</fullName>
    </recommendedName>
</protein>
<dbReference type="InterPro" id="IPR045474">
    <property type="entry name" value="GEVED"/>
</dbReference>
<dbReference type="EMBL" id="SJPN01000005">
    <property type="protein sequence ID" value="TWU00863.1"/>
    <property type="molecule type" value="Genomic_DNA"/>
</dbReference>
<name>A0A5C6ALG0_9BACT</name>